<protein>
    <submittedName>
        <fullName evidence="1">Uncharacterized protein</fullName>
    </submittedName>
</protein>
<accession>A0AAD9Z7A5</accession>
<reference evidence="1" key="1">
    <citation type="submission" date="2022-11" db="EMBL/GenBank/DDBJ databases">
        <title>Chromosomal genome sequence assembly and mating type (MAT) locus characterization of the leprose asexual lichenized fungus Lepraria neglecta (Nyl.) Erichsen.</title>
        <authorList>
            <person name="Allen J.L."/>
            <person name="Pfeffer B."/>
        </authorList>
    </citation>
    <scope>NUCLEOTIDE SEQUENCE</scope>
    <source>
        <strain evidence="1">Allen 5258</strain>
    </source>
</reference>
<comment type="caution">
    <text evidence="1">The sequence shown here is derived from an EMBL/GenBank/DDBJ whole genome shotgun (WGS) entry which is preliminary data.</text>
</comment>
<keyword evidence="2" id="KW-1185">Reference proteome</keyword>
<name>A0AAD9Z7A5_9LECA</name>
<sequence length="193" mass="20666">MGKVAIDSRWVEAEADERVDGRRLGDAAKGPTLLILELDQVAVVDHDLVPLVDGRVEQLGQREPRPGHLPPVVRVYELVVVHAVRHVPLDALDGRLAACGQRDWDRGVNCRFGGKRLTVEGQDVVHQALASRGELEGFASVGFPVFSGGGLADLELLAGSVGVGSEVGFGCFGARKLIVEKENSVGLFVRSNE</sequence>
<evidence type="ECO:0000313" key="1">
    <source>
        <dbReference type="EMBL" id="KAK3172895.1"/>
    </source>
</evidence>
<proteinExistence type="predicted"/>
<organism evidence="1 2">
    <name type="scientific">Lepraria neglecta</name>
    <dbReference type="NCBI Taxonomy" id="209136"/>
    <lineage>
        <taxon>Eukaryota</taxon>
        <taxon>Fungi</taxon>
        <taxon>Dikarya</taxon>
        <taxon>Ascomycota</taxon>
        <taxon>Pezizomycotina</taxon>
        <taxon>Lecanoromycetes</taxon>
        <taxon>OSLEUM clade</taxon>
        <taxon>Lecanoromycetidae</taxon>
        <taxon>Lecanorales</taxon>
        <taxon>Lecanorineae</taxon>
        <taxon>Stereocaulaceae</taxon>
        <taxon>Lepraria</taxon>
    </lineage>
</organism>
<dbReference type="Proteomes" id="UP001276659">
    <property type="component" value="Unassembled WGS sequence"/>
</dbReference>
<gene>
    <name evidence="1" type="ORF">OEA41_006221</name>
</gene>
<dbReference type="AlphaFoldDB" id="A0AAD9Z7A5"/>
<dbReference type="EMBL" id="JASNWA010000007">
    <property type="protein sequence ID" value="KAK3172895.1"/>
    <property type="molecule type" value="Genomic_DNA"/>
</dbReference>
<evidence type="ECO:0000313" key="2">
    <source>
        <dbReference type="Proteomes" id="UP001276659"/>
    </source>
</evidence>